<evidence type="ECO:0000313" key="8">
    <source>
        <dbReference type="Proteomes" id="UP001163726"/>
    </source>
</evidence>
<dbReference type="InterPro" id="IPR002994">
    <property type="entry name" value="Surf1/Shy1"/>
</dbReference>
<evidence type="ECO:0000256" key="3">
    <source>
        <dbReference type="ARBA" id="ARBA00022692"/>
    </source>
</evidence>
<sequence>MLLTLGRFQLNVKIWPFLLFLSSLCLLLALGQWQLQRAEYKNTRQVQLDQAAQVQASQLTAEYLKEQAEESYLDKPILISGSVNLDNIWFVENKIMNHQLGVECIVAIKLDHNSTLSSEKAEYVLVNLGWLPVDKNRIPAFSTQDLPLNVTELNARITKPNHNLFMSEEIHQRLGYKFIQQVNLEQISKHAKIDLLPILAVVDKKSLMAFQPNWQPIVMPAQKHYGYAVQWFGLALALCIIIIIKAVKWKKPIN</sequence>
<accession>A0ABY7AKZ7</accession>
<dbReference type="Proteomes" id="UP001163726">
    <property type="component" value="Chromosome"/>
</dbReference>
<organism evidence="7 8">
    <name type="scientific">Catenovulum adriaticum</name>
    <dbReference type="NCBI Taxonomy" id="2984846"/>
    <lineage>
        <taxon>Bacteria</taxon>
        <taxon>Pseudomonadati</taxon>
        <taxon>Pseudomonadota</taxon>
        <taxon>Gammaproteobacteria</taxon>
        <taxon>Alteromonadales</taxon>
        <taxon>Alteromonadaceae</taxon>
        <taxon>Catenovulum</taxon>
    </lineage>
</organism>
<keyword evidence="4 6" id="KW-1133">Transmembrane helix</keyword>
<comment type="subcellular location">
    <subcellularLocation>
        <location evidence="6">Cell membrane</location>
        <topology evidence="6">Multi-pass membrane protein</topology>
    </subcellularLocation>
    <subcellularLocation>
        <location evidence="1">Membrane</location>
    </subcellularLocation>
</comment>
<evidence type="ECO:0000256" key="2">
    <source>
        <dbReference type="ARBA" id="ARBA00007165"/>
    </source>
</evidence>
<name>A0ABY7AKZ7_9ALTE</name>
<evidence type="ECO:0000256" key="4">
    <source>
        <dbReference type="ARBA" id="ARBA00022989"/>
    </source>
</evidence>
<dbReference type="PROSITE" id="PS50895">
    <property type="entry name" value="SURF1"/>
    <property type="match status" value="1"/>
</dbReference>
<evidence type="ECO:0000256" key="1">
    <source>
        <dbReference type="ARBA" id="ARBA00004370"/>
    </source>
</evidence>
<evidence type="ECO:0000256" key="5">
    <source>
        <dbReference type="ARBA" id="ARBA00023136"/>
    </source>
</evidence>
<dbReference type="PANTHER" id="PTHR23427">
    <property type="entry name" value="SURFEIT LOCUS PROTEIN"/>
    <property type="match status" value="1"/>
</dbReference>
<dbReference type="PANTHER" id="PTHR23427:SF2">
    <property type="entry name" value="SURFEIT LOCUS PROTEIN 1"/>
    <property type="match status" value="1"/>
</dbReference>
<keyword evidence="5 6" id="KW-0472">Membrane</keyword>
<keyword evidence="8" id="KW-1185">Reference proteome</keyword>
<feature type="transmembrane region" description="Helical" evidence="6">
    <location>
        <begin position="225"/>
        <end position="244"/>
    </location>
</feature>
<gene>
    <name evidence="7" type="ORF">OLW01_12465</name>
</gene>
<evidence type="ECO:0000256" key="6">
    <source>
        <dbReference type="RuleBase" id="RU363076"/>
    </source>
</evidence>
<comment type="caution">
    <text evidence="6">Lacks conserved residue(s) required for the propagation of feature annotation.</text>
</comment>
<dbReference type="CDD" id="cd06662">
    <property type="entry name" value="SURF1"/>
    <property type="match status" value="1"/>
</dbReference>
<dbReference type="EMBL" id="CP109965">
    <property type="protein sequence ID" value="WAJ69947.1"/>
    <property type="molecule type" value="Genomic_DNA"/>
</dbReference>
<comment type="similarity">
    <text evidence="2 6">Belongs to the SURF1 family.</text>
</comment>
<dbReference type="RefSeq" id="WP_268074246.1">
    <property type="nucleotide sequence ID" value="NZ_CP109965.1"/>
</dbReference>
<keyword evidence="6" id="KW-1003">Cell membrane</keyword>
<keyword evidence="3 6" id="KW-0812">Transmembrane</keyword>
<protein>
    <recommendedName>
        <fullName evidence="6">SURF1-like protein</fullName>
    </recommendedName>
</protein>
<evidence type="ECO:0000313" key="7">
    <source>
        <dbReference type="EMBL" id="WAJ69947.1"/>
    </source>
</evidence>
<reference evidence="7" key="1">
    <citation type="submission" date="2022-10" db="EMBL/GenBank/DDBJ databases">
        <title>Catenovulum adriacola sp. nov. isolated in the Harbour of Susak.</title>
        <authorList>
            <person name="Schoch T."/>
            <person name="Reich S.J."/>
            <person name="Stoeferle S."/>
            <person name="Flaiz M."/>
            <person name="Kazda M."/>
            <person name="Riedel C.U."/>
            <person name="Duerre P."/>
        </authorList>
    </citation>
    <scope>NUCLEOTIDE SEQUENCE</scope>
    <source>
        <strain evidence="7">TS8</strain>
    </source>
</reference>
<proteinExistence type="inferred from homology"/>
<dbReference type="InterPro" id="IPR045214">
    <property type="entry name" value="Surf1/Surf4"/>
</dbReference>
<dbReference type="Pfam" id="PF02104">
    <property type="entry name" value="SURF1"/>
    <property type="match status" value="1"/>
</dbReference>